<sequence length="196" mass="20796">MFMLGISWLVLTPLCLWNLFRGGTLIRLTSVMALVSLEAATIWATSAVQPPAPAPVAASPFPAGTAAPAETAAPARTTAPAAKGTRHAASCPTRLPAPERARLARHQGTLRSMTLFWTARTDECDTATVVLRHRNRAIKVWMHEGDLRRKPNDARTLPVSVAGGVASMKVPLAPPLSGTGTIRAIDGRSGRPIALR</sequence>
<protein>
    <submittedName>
        <fullName evidence="2">Uncharacterized protein</fullName>
    </submittedName>
</protein>
<proteinExistence type="predicted"/>
<organism evidence="2 3">
    <name type="scientific">Streptosporangium lutulentum</name>
    <dbReference type="NCBI Taxonomy" id="1461250"/>
    <lineage>
        <taxon>Bacteria</taxon>
        <taxon>Bacillati</taxon>
        <taxon>Actinomycetota</taxon>
        <taxon>Actinomycetes</taxon>
        <taxon>Streptosporangiales</taxon>
        <taxon>Streptosporangiaceae</taxon>
        <taxon>Streptosporangium</taxon>
    </lineage>
</organism>
<evidence type="ECO:0000313" key="2">
    <source>
        <dbReference type="EMBL" id="MDP9846134.1"/>
    </source>
</evidence>
<comment type="caution">
    <text evidence="2">The sequence shown here is derived from an EMBL/GenBank/DDBJ whole genome shotgun (WGS) entry which is preliminary data.</text>
</comment>
<dbReference type="Proteomes" id="UP001225356">
    <property type="component" value="Unassembled WGS sequence"/>
</dbReference>
<feature type="region of interest" description="Disordered" evidence="1">
    <location>
        <begin position="176"/>
        <end position="196"/>
    </location>
</feature>
<feature type="compositionally biased region" description="Low complexity" evidence="1">
    <location>
        <begin position="65"/>
        <end position="82"/>
    </location>
</feature>
<evidence type="ECO:0000256" key="1">
    <source>
        <dbReference type="SAM" id="MobiDB-lite"/>
    </source>
</evidence>
<name>A0ABT9QHG5_9ACTN</name>
<feature type="region of interest" description="Disordered" evidence="1">
    <location>
        <begin position="65"/>
        <end position="92"/>
    </location>
</feature>
<gene>
    <name evidence="2" type="ORF">J2853_005345</name>
</gene>
<dbReference type="RefSeq" id="WP_307562344.1">
    <property type="nucleotide sequence ID" value="NZ_JAUSQU010000001.1"/>
</dbReference>
<accession>A0ABT9QHG5</accession>
<reference evidence="2 3" key="1">
    <citation type="submission" date="2023-07" db="EMBL/GenBank/DDBJ databases">
        <title>Sequencing the genomes of 1000 actinobacteria strains.</title>
        <authorList>
            <person name="Klenk H.-P."/>
        </authorList>
    </citation>
    <scope>NUCLEOTIDE SEQUENCE [LARGE SCALE GENOMIC DNA]</scope>
    <source>
        <strain evidence="2 3">DSM 46740</strain>
    </source>
</reference>
<evidence type="ECO:0000313" key="3">
    <source>
        <dbReference type="Proteomes" id="UP001225356"/>
    </source>
</evidence>
<dbReference type="EMBL" id="JAUSQU010000001">
    <property type="protein sequence ID" value="MDP9846134.1"/>
    <property type="molecule type" value="Genomic_DNA"/>
</dbReference>
<keyword evidence="3" id="KW-1185">Reference proteome</keyword>